<dbReference type="InterPro" id="IPR012807">
    <property type="entry name" value="Anti-sigma_ChrR"/>
</dbReference>
<keyword evidence="3" id="KW-1185">Reference proteome</keyword>
<proteinExistence type="predicted"/>
<dbReference type="InterPro" id="IPR041916">
    <property type="entry name" value="Anti_sigma_zinc_sf"/>
</dbReference>
<dbReference type="Proteomes" id="UP000709336">
    <property type="component" value="Unassembled WGS sequence"/>
</dbReference>
<organism evidence="2 3">
    <name type="scientific">Alteromonas ponticola</name>
    <dbReference type="NCBI Taxonomy" id="2720613"/>
    <lineage>
        <taxon>Bacteria</taxon>
        <taxon>Pseudomonadati</taxon>
        <taxon>Pseudomonadota</taxon>
        <taxon>Gammaproteobacteria</taxon>
        <taxon>Alteromonadales</taxon>
        <taxon>Alteromonadaceae</taxon>
        <taxon>Alteromonas/Salinimonas group</taxon>
        <taxon>Alteromonas</taxon>
    </lineage>
</organism>
<name>A0ABX1QYH8_9ALTE</name>
<reference evidence="2 3" key="1">
    <citation type="submission" date="2020-03" db="EMBL/GenBank/DDBJ databases">
        <title>Alteromonas ponticola sp. nov., isolated from seawater.</title>
        <authorList>
            <person name="Yoon J.-H."/>
            <person name="Kim Y.-O."/>
        </authorList>
    </citation>
    <scope>NUCLEOTIDE SEQUENCE [LARGE SCALE GENOMIC DNA]</scope>
    <source>
        <strain evidence="2 3">MYP5</strain>
    </source>
</reference>
<evidence type="ECO:0000313" key="2">
    <source>
        <dbReference type="EMBL" id="NMH58899.1"/>
    </source>
</evidence>
<dbReference type="Pfam" id="PF13490">
    <property type="entry name" value="zf-HC2"/>
    <property type="match status" value="1"/>
</dbReference>
<feature type="domain" description="Putative zinc-finger" evidence="1">
    <location>
        <begin position="9"/>
        <end position="38"/>
    </location>
</feature>
<protein>
    <submittedName>
        <fullName evidence="2">Anti-sigma factor</fullName>
    </submittedName>
</protein>
<dbReference type="RefSeq" id="WP_169209482.1">
    <property type="nucleotide sequence ID" value="NZ_JAATNW010000002.1"/>
</dbReference>
<dbReference type="EMBL" id="JAATNW010000002">
    <property type="protein sequence ID" value="NMH58899.1"/>
    <property type="molecule type" value="Genomic_DNA"/>
</dbReference>
<dbReference type="InterPro" id="IPR014710">
    <property type="entry name" value="RmlC-like_jellyroll"/>
</dbReference>
<dbReference type="NCBIfam" id="TIGR02451">
    <property type="entry name" value="anti_sig_ChrR"/>
    <property type="match status" value="1"/>
</dbReference>
<dbReference type="InterPro" id="IPR011051">
    <property type="entry name" value="RmlC_Cupin_sf"/>
</dbReference>
<dbReference type="Gene3D" id="1.10.10.1320">
    <property type="entry name" value="Anti-sigma factor, zinc-finger domain"/>
    <property type="match status" value="1"/>
</dbReference>
<evidence type="ECO:0000313" key="3">
    <source>
        <dbReference type="Proteomes" id="UP000709336"/>
    </source>
</evidence>
<dbReference type="SUPFAM" id="SSF51182">
    <property type="entry name" value="RmlC-like cupins"/>
    <property type="match status" value="1"/>
</dbReference>
<gene>
    <name evidence="2" type="ORF">HCJ96_02545</name>
</gene>
<sequence length="224" mass="25352">MINFHPTGEQLTLFAEGALSPEESVLVSAHVDMCEWCRDELQQKTELLAAKVFHLNEPVLRQHKLDSMFEGITSSSAYFTQSSLPYSQHSQYIHLDGMRFQLPRTLRKYALKAGGWSYLAGKTWQTAIDFNSSWQASFMYLEKGGHIPEHQYVGKAYWLIIDGELSEGRKVHKKGDFVAIKEEASKTPVCNAEQGCLVFTVLEKPVVFSTGLTNLLNPSSHLYF</sequence>
<comment type="caution">
    <text evidence="2">The sequence shown here is derived from an EMBL/GenBank/DDBJ whole genome shotgun (WGS) entry which is preliminary data.</text>
</comment>
<dbReference type="InterPro" id="IPR027383">
    <property type="entry name" value="Znf_put"/>
</dbReference>
<evidence type="ECO:0000259" key="1">
    <source>
        <dbReference type="Pfam" id="PF13490"/>
    </source>
</evidence>
<dbReference type="Gene3D" id="2.60.120.10">
    <property type="entry name" value="Jelly Rolls"/>
    <property type="match status" value="1"/>
</dbReference>
<accession>A0ABX1QYH8</accession>